<dbReference type="GO" id="GO:0004843">
    <property type="term" value="F:cysteine-type deubiquitinase activity"/>
    <property type="evidence" value="ECO:0007669"/>
    <property type="project" value="InterPro"/>
</dbReference>
<dbReference type="GeneID" id="107101457"/>
<evidence type="ECO:0000313" key="3">
    <source>
        <dbReference type="Ensembl" id="ENSCVAP00000005752.1"/>
    </source>
</evidence>
<dbReference type="PANTHER" id="PTHR24006:SF899">
    <property type="entry name" value="UBIQUITIN CARBOXYL-TERMINAL HYDROLASE"/>
    <property type="match status" value="1"/>
</dbReference>
<dbReference type="PROSITE" id="PS00973">
    <property type="entry name" value="USP_2"/>
    <property type="match status" value="1"/>
</dbReference>
<reference evidence="3" key="2">
    <citation type="submission" date="2025-09" db="UniProtKB">
        <authorList>
            <consortium name="Ensembl"/>
        </authorList>
    </citation>
    <scope>IDENTIFICATION</scope>
</reference>
<dbReference type="SUPFAM" id="SSF54001">
    <property type="entry name" value="Cysteine proteinases"/>
    <property type="match status" value="1"/>
</dbReference>
<dbReference type="InterPro" id="IPR038765">
    <property type="entry name" value="Papain-like_cys_pep_sf"/>
</dbReference>
<dbReference type="InterPro" id="IPR018200">
    <property type="entry name" value="USP_CS"/>
</dbReference>
<dbReference type="PROSITE" id="PS50235">
    <property type="entry name" value="USP_3"/>
    <property type="match status" value="1"/>
</dbReference>
<reference evidence="3" key="1">
    <citation type="submission" date="2025-08" db="UniProtKB">
        <authorList>
            <consortium name="Ensembl"/>
        </authorList>
    </citation>
    <scope>IDENTIFICATION</scope>
</reference>
<dbReference type="PANTHER" id="PTHR24006">
    <property type="entry name" value="UBIQUITIN CARBOXYL-TERMINAL HYDROLASE"/>
    <property type="match status" value="1"/>
</dbReference>
<feature type="domain" description="USP" evidence="2">
    <location>
        <begin position="43"/>
        <end position="321"/>
    </location>
</feature>
<name>A0A3Q2CKI5_CYPVA</name>
<dbReference type="RefSeq" id="XP_015255876.1">
    <property type="nucleotide sequence ID" value="XM_015400390.1"/>
</dbReference>
<dbReference type="GO" id="GO:0016579">
    <property type="term" value="P:protein deubiquitination"/>
    <property type="evidence" value="ECO:0007669"/>
    <property type="project" value="InterPro"/>
</dbReference>
<dbReference type="AlphaFoldDB" id="A0A3Q2CKI5"/>
<dbReference type="KEGG" id="cvg:107101457"/>
<dbReference type="InterPro" id="IPR050164">
    <property type="entry name" value="Peptidase_C19"/>
</dbReference>
<dbReference type="STRING" id="28743.ENSCVAP00000005752"/>
<accession>A0A3Q2CKI5</accession>
<evidence type="ECO:0000313" key="4">
    <source>
        <dbReference type="Proteomes" id="UP000265020"/>
    </source>
</evidence>
<dbReference type="GeneTree" id="ENSGT00940000168459"/>
<protein>
    <submittedName>
        <fullName evidence="3">Ubiquitin carboxyl-terminal hydrolase 47-like</fullName>
    </submittedName>
</protein>
<dbReference type="Gene3D" id="3.90.70.10">
    <property type="entry name" value="Cysteine proteinases"/>
    <property type="match status" value="1"/>
</dbReference>
<dbReference type="Pfam" id="PF00443">
    <property type="entry name" value="UCH"/>
    <property type="match status" value="1"/>
</dbReference>
<organism evidence="3 4">
    <name type="scientific">Cyprinodon variegatus</name>
    <name type="common">Sheepshead minnow</name>
    <dbReference type="NCBI Taxonomy" id="28743"/>
    <lineage>
        <taxon>Eukaryota</taxon>
        <taxon>Metazoa</taxon>
        <taxon>Chordata</taxon>
        <taxon>Craniata</taxon>
        <taxon>Vertebrata</taxon>
        <taxon>Euteleostomi</taxon>
        <taxon>Actinopterygii</taxon>
        <taxon>Neopterygii</taxon>
        <taxon>Teleostei</taxon>
        <taxon>Neoteleostei</taxon>
        <taxon>Acanthomorphata</taxon>
        <taxon>Ovalentaria</taxon>
        <taxon>Atherinomorphae</taxon>
        <taxon>Cyprinodontiformes</taxon>
        <taxon>Cyprinodontidae</taxon>
        <taxon>Cyprinodon</taxon>
    </lineage>
</organism>
<dbReference type="Ensembl" id="ENSCVAT00000006150.1">
    <property type="protein sequence ID" value="ENSCVAP00000005752.1"/>
    <property type="gene ID" value="ENSCVAG00000007179.1"/>
</dbReference>
<dbReference type="GO" id="GO:0005634">
    <property type="term" value="C:nucleus"/>
    <property type="evidence" value="ECO:0007669"/>
    <property type="project" value="TreeGrafter"/>
</dbReference>
<proteinExistence type="predicted"/>
<keyword evidence="4" id="KW-1185">Reference proteome</keyword>
<evidence type="ECO:0000259" key="2">
    <source>
        <dbReference type="PROSITE" id="PS50235"/>
    </source>
</evidence>
<dbReference type="OrthoDB" id="292964at2759"/>
<dbReference type="Proteomes" id="UP000265020">
    <property type="component" value="Unassembled WGS sequence"/>
</dbReference>
<evidence type="ECO:0000256" key="1">
    <source>
        <dbReference type="SAM" id="MobiDB-lite"/>
    </source>
</evidence>
<dbReference type="InterPro" id="IPR028889">
    <property type="entry name" value="USP"/>
</dbReference>
<sequence length="548" mass="63019">MNEKKEIQMQICRNLDLQYRNMTHYTVKKLVNKLEKLMISDYHGLRSPGLTCFLNSVLQVLFMTVDFREAVKRSGRKDQTSINHHLRELFCTLEQNMARTDNIIRELGIKDVYEQRDAAEYLEKILCHTSLEASKIFKGELNHKTTCLNCKKTSSSKNLFLVLPLSMGDSRSQSYSVLDGLNSFFKAQRVSEDNQMFCNICNKKQDTDIEYEMIRCPDVLTLLLKRFSFDYQQNCYVKLKCKADVVQTLEIQSCRYDLYAVVHHFGDLMGGHYTADIKSFETGYWYCFNDNTVKCVNKLYFKSGSNSIRSTTAYLLMYKMVSGRAMKNNGRSPEAYCAPSLDTENGFHEGETRPDLISEELLKTTIEDKVVKETHLSCLRGGNEQSNHIASQEIQQDLWLSSDTDTRQRCYYNSTEIYPTWTSDQRSVPPSKGVGGNEDNKAKTGKNGLHYHHSPPRIFTADRFNHGENLAATRNNSRTVYEGIDVINYVAKSQTVYPSLSSLKRSNSFKGTERLGAIYSSAISQMESLKRKNLVKQPELKKPRQPWK</sequence>
<dbReference type="GO" id="GO:0005829">
    <property type="term" value="C:cytosol"/>
    <property type="evidence" value="ECO:0007669"/>
    <property type="project" value="TreeGrafter"/>
</dbReference>
<dbReference type="InterPro" id="IPR001394">
    <property type="entry name" value="Peptidase_C19_UCH"/>
</dbReference>
<feature type="region of interest" description="Disordered" evidence="1">
    <location>
        <begin position="422"/>
        <end position="453"/>
    </location>
</feature>